<reference evidence="5" key="2">
    <citation type="submission" date="2020-04" db="EMBL/GenBank/DDBJ databases">
        <authorList>
            <consortium name="NCBI Genome Project"/>
        </authorList>
    </citation>
    <scope>NUCLEOTIDE SEQUENCE</scope>
    <source>
        <strain evidence="5">CBS 304.34</strain>
    </source>
</reference>
<dbReference type="RefSeq" id="XP_033580547.1">
    <property type="nucleotide sequence ID" value="XM_033723448.1"/>
</dbReference>
<dbReference type="GeneID" id="54464341"/>
<reference evidence="3 5" key="1">
    <citation type="journal article" date="2020" name="Stud. Mycol.">
        <title>101 Dothideomycetes genomes: a test case for predicting lifestyles and emergence of pathogens.</title>
        <authorList>
            <person name="Haridas S."/>
            <person name="Albert R."/>
            <person name="Binder M."/>
            <person name="Bloem J."/>
            <person name="Labutti K."/>
            <person name="Salamov A."/>
            <person name="Andreopoulos B."/>
            <person name="Baker S."/>
            <person name="Barry K."/>
            <person name="Bills G."/>
            <person name="Bluhm B."/>
            <person name="Cannon C."/>
            <person name="Castanera R."/>
            <person name="Culley D."/>
            <person name="Daum C."/>
            <person name="Ezra D."/>
            <person name="Gonzalez J."/>
            <person name="Henrissat B."/>
            <person name="Kuo A."/>
            <person name="Liang C."/>
            <person name="Lipzen A."/>
            <person name="Lutzoni F."/>
            <person name="Magnuson J."/>
            <person name="Mondo S."/>
            <person name="Nolan M."/>
            <person name="Ohm R."/>
            <person name="Pangilinan J."/>
            <person name="Park H.-J."/>
            <person name="Ramirez L."/>
            <person name="Alfaro M."/>
            <person name="Sun H."/>
            <person name="Tritt A."/>
            <person name="Yoshinaga Y."/>
            <person name="Zwiers L.-H."/>
            <person name="Turgeon B."/>
            <person name="Goodwin S."/>
            <person name="Spatafora J."/>
            <person name="Crous P."/>
            <person name="Grigoriev I."/>
        </authorList>
    </citation>
    <scope>NUCLEOTIDE SEQUENCE</scope>
    <source>
        <strain evidence="3 5">CBS 304.34</strain>
    </source>
</reference>
<feature type="signal peptide" evidence="2">
    <location>
        <begin position="1"/>
        <end position="20"/>
    </location>
</feature>
<gene>
    <name evidence="3 5" type="ORF">BDZ99DRAFT_496537</name>
</gene>
<feature type="compositionally biased region" description="Basic and acidic residues" evidence="1">
    <location>
        <begin position="49"/>
        <end position="68"/>
    </location>
</feature>
<protein>
    <submittedName>
        <fullName evidence="3 5">Uncharacterized protein</fullName>
    </submittedName>
</protein>
<feature type="chain" id="PRO_5044629477" evidence="2">
    <location>
        <begin position="21"/>
        <end position="134"/>
    </location>
</feature>
<dbReference type="AlphaFoldDB" id="A0A6A6YYR6"/>
<keyword evidence="4" id="KW-1185">Reference proteome</keyword>
<keyword evidence="2" id="KW-0732">Signal</keyword>
<evidence type="ECO:0000256" key="1">
    <source>
        <dbReference type="SAM" id="MobiDB-lite"/>
    </source>
</evidence>
<feature type="region of interest" description="Disordered" evidence="1">
    <location>
        <begin position="39"/>
        <end position="98"/>
    </location>
</feature>
<evidence type="ECO:0000313" key="4">
    <source>
        <dbReference type="Proteomes" id="UP000504636"/>
    </source>
</evidence>
<evidence type="ECO:0000313" key="5">
    <source>
        <dbReference type="RefSeq" id="XP_033580547.1"/>
    </source>
</evidence>
<sequence>MKLITIAALVLLTLATVSTALPTGPTRPTCIGDLLDPSKPASPQAVHSAMRENREPGYRGTWEDDGKGHPRGVHKWIPGDPIPEKLPVSWPPKERRQELHGDVPNVWVLDDGGIVVDDPFATEEAMSKQKAQHD</sequence>
<dbReference type="Proteomes" id="UP000504636">
    <property type="component" value="Unplaced"/>
</dbReference>
<reference evidence="5" key="3">
    <citation type="submission" date="2025-04" db="UniProtKB">
        <authorList>
            <consortium name="RefSeq"/>
        </authorList>
    </citation>
    <scope>IDENTIFICATION</scope>
    <source>
        <strain evidence="5">CBS 304.34</strain>
    </source>
</reference>
<organism evidence="3">
    <name type="scientific">Mytilinidion resinicola</name>
    <dbReference type="NCBI Taxonomy" id="574789"/>
    <lineage>
        <taxon>Eukaryota</taxon>
        <taxon>Fungi</taxon>
        <taxon>Dikarya</taxon>
        <taxon>Ascomycota</taxon>
        <taxon>Pezizomycotina</taxon>
        <taxon>Dothideomycetes</taxon>
        <taxon>Pleosporomycetidae</taxon>
        <taxon>Mytilinidiales</taxon>
        <taxon>Mytilinidiaceae</taxon>
        <taxon>Mytilinidion</taxon>
    </lineage>
</organism>
<evidence type="ECO:0000313" key="3">
    <source>
        <dbReference type="EMBL" id="KAF2813583.1"/>
    </source>
</evidence>
<accession>A0A6A6YYR6</accession>
<evidence type="ECO:0000256" key="2">
    <source>
        <dbReference type="SAM" id="SignalP"/>
    </source>
</evidence>
<dbReference type="EMBL" id="MU003696">
    <property type="protein sequence ID" value="KAF2813583.1"/>
    <property type="molecule type" value="Genomic_DNA"/>
</dbReference>
<proteinExistence type="predicted"/>
<name>A0A6A6YYR6_9PEZI</name>